<dbReference type="RefSeq" id="WP_164613649.1">
    <property type="nucleotide sequence ID" value="NZ_JAAIKE010000005.1"/>
</dbReference>
<comment type="caution">
    <text evidence="2">The sequence shown here is derived from an EMBL/GenBank/DDBJ whole genome shotgun (WGS) entry which is preliminary data.</text>
</comment>
<gene>
    <name evidence="2" type="ORF">G3572_15850</name>
</gene>
<evidence type="ECO:0000313" key="3">
    <source>
        <dbReference type="Proteomes" id="UP000481421"/>
    </source>
</evidence>
<dbReference type="Proteomes" id="UP000481421">
    <property type="component" value="Unassembled WGS sequence"/>
</dbReference>
<organism evidence="2 3">
    <name type="scientific">Pseudotabrizicola algicola</name>
    <dbReference type="NCBI Taxonomy" id="2709381"/>
    <lineage>
        <taxon>Bacteria</taxon>
        <taxon>Pseudomonadati</taxon>
        <taxon>Pseudomonadota</taxon>
        <taxon>Alphaproteobacteria</taxon>
        <taxon>Rhodobacterales</taxon>
        <taxon>Paracoccaceae</taxon>
        <taxon>Pseudotabrizicola</taxon>
    </lineage>
</organism>
<keyword evidence="1" id="KW-1133">Transmembrane helix</keyword>
<keyword evidence="1" id="KW-0472">Membrane</keyword>
<accession>A0A6B3RNL5</accession>
<keyword evidence="3" id="KW-1185">Reference proteome</keyword>
<evidence type="ECO:0000313" key="2">
    <source>
        <dbReference type="EMBL" id="NEX47687.1"/>
    </source>
</evidence>
<name>A0A6B3RNL5_9RHOB</name>
<protein>
    <submittedName>
        <fullName evidence="2">Uncharacterized protein</fullName>
    </submittedName>
</protein>
<dbReference type="EMBL" id="JAAIKE010000005">
    <property type="protein sequence ID" value="NEX47687.1"/>
    <property type="molecule type" value="Genomic_DNA"/>
</dbReference>
<proteinExistence type="predicted"/>
<evidence type="ECO:0000256" key="1">
    <source>
        <dbReference type="SAM" id="Phobius"/>
    </source>
</evidence>
<reference evidence="2 3" key="1">
    <citation type="submission" date="2020-02" db="EMBL/GenBank/DDBJ databases">
        <title>Rhodobacter algicola sp. nov., isolated from microalga culture.</title>
        <authorList>
            <person name="Park C.-Y."/>
        </authorList>
    </citation>
    <scope>NUCLEOTIDE SEQUENCE [LARGE SCALE GENOMIC DNA]</scope>
    <source>
        <strain evidence="2 3">ETT8</strain>
    </source>
</reference>
<feature type="transmembrane region" description="Helical" evidence="1">
    <location>
        <begin position="29"/>
        <end position="53"/>
    </location>
</feature>
<keyword evidence="1" id="KW-0812">Transmembrane</keyword>
<sequence>MAAIFILAGGVFGFLSAMASLVLLDASLLLALAIWSGAGLAVVILGLGMAALVGQAGTAQAKSLGADAHSA</sequence>
<dbReference type="AlphaFoldDB" id="A0A6B3RNL5"/>